<dbReference type="InterPro" id="IPR020904">
    <property type="entry name" value="Sc_DH/Rdtase_CS"/>
</dbReference>
<dbReference type="PRINTS" id="PR00080">
    <property type="entry name" value="SDRFAMILY"/>
</dbReference>
<sequence length="262" mass="28609">MNLKNRKVLITGGDKGIGKELTKIFIKKGASHIAIMSRSLTGLSELKKEYPDVNLLGVKGDMSVTEDLKKLIAEIQQSWGSFDILINNAGVISAGDFESISDEDVVNMIQVNLTGAILLTKYSLPLLLKSDAPAVMNISSGLGLIGMPFYGVYAATKAGLKQFSDSLRREYAPHNLNVICVYPTATDTDMMTSSGRENMDSPAMVAQESVAALERGEINIVFGGLQREKDALFNFAHPEKMDESIAKKYDDLKKSTQNHRAM</sequence>
<dbReference type="PRINTS" id="PR00081">
    <property type="entry name" value="GDHRDH"/>
</dbReference>
<reference evidence="5 6" key="1">
    <citation type="submission" date="2016-11" db="EMBL/GenBank/DDBJ databases">
        <title>Trade-off between light-utilization and light-protection in marine flavobacteria.</title>
        <authorList>
            <person name="Kumagai Y."/>
        </authorList>
    </citation>
    <scope>NUCLEOTIDE SEQUENCE [LARGE SCALE GENOMIC DNA]</scope>
    <source>
        <strain evidence="5 6">JCM 13191</strain>
    </source>
</reference>
<dbReference type="RefSeq" id="WP_085765609.1">
    <property type="nucleotide sequence ID" value="NZ_CP019344.1"/>
</dbReference>
<comment type="similarity">
    <text evidence="1 3">Belongs to the short-chain dehydrogenases/reductases (SDR) family.</text>
</comment>
<evidence type="ECO:0000256" key="3">
    <source>
        <dbReference type="RuleBase" id="RU000363"/>
    </source>
</evidence>
<dbReference type="STRING" id="331648.BST97_01665"/>
<dbReference type="InterPro" id="IPR057326">
    <property type="entry name" value="KR_dom"/>
</dbReference>
<feature type="domain" description="Ketoreductase" evidence="4">
    <location>
        <begin position="6"/>
        <end position="188"/>
    </location>
</feature>
<dbReference type="PROSITE" id="PS00061">
    <property type="entry name" value="ADH_SHORT"/>
    <property type="match status" value="1"/>
</dbReference>
<dbReference type="PANTHER" id="PTHR44196:SF1">
    <property type="entry name" value="DEHYDROGENASE_REDUCTASE SDR FAMILY MEMBER 7B"/>
    <property type="match status" value="1"/>
</dbReference>
<accession>A0A1W6MGS6</accession>
<evidence type="ECO:0000256" key="1">
    <source>
        <dbReference type="ARBA" id="ARBA00006484"/>
    </source>
</evidence>
<gene>
    <name evidence="5" type="ORF">BST97_01665</name>
</gene>
<dbReference type="EMBL" id="CP019344">
    <property type="protein sequence ID" value="ARN76808.1"/>
    <property type="molecule type" value="Genomic_DNA"/>
</dbReference>
<dbReference type="GO" id="GO:0016020">
    <property type="term" value="C:membrane"/>
    <property type="evidence" value="ECO:0007669"/>
    <property type="project" value="TreeGrafter"/>
</dbReference>
<evidence type="ECO:0000313" key="6">
    <source>
        <dbReference type="Proteomes" id="UP000193431"/>
    </source>
</evidence>
<dbReference type="InterPro" id="IPR002347">
    <property type="entry name" value="SDR_fam"/>
</dbReference>
<dbReference type="Proteomes" id="UP000193431">
    <property type="component" value="Chromosome"/>
</dbReference>
<dbReference type="InterPro" id="IPR036291">
    <property type="entry name" value="NAD(P)-bd_dom_sf"/>
</dbReference>
<evidence type="ECO:0000256" key="2">
    <source>
        <dbReference type="ARBA" id="ARBA00023002"/>
    </source>
</evidence>
<dbReference type="Gene3D" id="3.40.50.720">
    <property type="entry name" value="NAD(P)-binding Rossmann-like Domain"/>
    <property type="match status" value="1"/>
</dbReference>
<dbReference type="CDD" id="cd05233">
    <property type="entry name" value="SDR_c"/>
    <property type="match status" value="1"/>
</dbReference>
<dbReference type="AlphaFoldDB" id="A0A1W6MGS6"/>
<evidence type="ECO:0000313" key="5">
    <source>
        <dbReference type="EMBL" id="ARN76808.1"/>
    </source>
</evidence>
<keyword evidence="2" id="KW-0560">Oxidoreductase</keyword>
<protein>
    <submittedName>
        <fullName evidence="5">Short-chain dehydrogenase</fullName>
    </submittedName>
</protein>
<dbReference type="SUPFAM" id="SSF51735">
    <property type="entry name" value="NAD(P)-binding Rossmann-fold domains"/>
    <property type="match status" value="1"/>
</dbReference>
<name>A0A1W6MGS6_9FLAO</name>
<dbReference type="PANTHER" id="PTHR44196">
    <property type="entry name" value="DEHYDROGENASE/REDUCTASE SDR FAMILY MEMBER 7B"/>
    <property type="match status" value="1"/>
</dbReference>
<evidence type="ECO:0000259" key="4">
    <source>
        <dbReference type="SMART" id="SM00822"/>
    </source>
</evidence>
<dbReference type="Pfam" id="PF00106">
    <property type="entry name" value="adh_short"/>
    <property type="match status" value="1"/>
</dbReference>
<organism evidence="5 6">
    <name type="scientific">Nonlabens spongiae</name>
    <dbReference type="NCBI Taxonomy" id="331648"/>
    <lineage>
        <taxon>Bacteria</taxon>
        <taxon>Pseudomonadati</taxon>
        <taxon>Bacteroidota</taxon>
        <taxon>Flavobacteriia</taxon>
        <taxon>Flavobacteriales</taxon>
        <taxon>Flavobacteriaceae</taxon>
        <taxon>Nonlabens</taxon>
    </lineage>
</organism>
<dbReference type="OrthoDB" id="9810734at2"/>
<proteinExistence type="inferred from homology"/>
<keyword evidence="6" id="KW-1185">Reference proteome</keyword>
<dbReference type="GO" id="GO:0016491">
    <property type="term" value="F:oxidoreductase activity"/>
    <property type="evidence" value="ECO:0007669"/>
    <property type="project" value="UniProtKB-KW"/>
</dbReference>
<dbReference type="SMART" id="SM00822">
    <property type="entry name" value="PKS_KR"/>
    <property type="match status" value="1"/>
</dbReference>